<dbReference type="Proteomes" id="UP000654123">
    <property type="component" value="Unassembled WGS sequence"/>
</dbReference>
<keyword evidence="2" id="KW-0472">Membrane</keyword>
<evidence type="ECO:0000313" key="3">
    <source>
        <dbReference type="EMBL" id="GGQ07835.1"/>
    </source>
</evidence>
<dbReference type="RefSeq" id="WP_229840385.1">
    <property type="nucleotide sequence ID" value="NZ_BMSV01000005.1"/>
</dbReference>
<evidence type="ECO:0008006" key="5">
    <source>
        <dbReference type="Google" id="ProtNLM"/>
    </source>
</evidence>
<dbReference type="EMBL" id="BMSV01000005">
    <property type="protein sequence ID" value="GGQ07835.1"/>
    <property type="molecule type" value="Genomic_DNA"/>
</dbReference>
<dbReference type="AlphaFoldDB" id="A0A918B0L7"/>
<keyword evidence="2" id="KW-1133">Transmembrane helix</keyword>
<evidence type="ECO:0000313" key="4">
    <source>
        <dbReference type="Proteomes" id="UP000654123"/>
    </source>
</evidence>
<name>A0A918B0L7_9ACTN</name>
<sequence length="165" mass="17013">MPSPADGATRRPPAEPLDETLNGPSPAPAAPVRGGGRERWRRWRRSRPFWGGLLAVLAGAEICAIPLAPLEVMLHQGIAGVPSVLLGIVMIMLGISVWVSPQYRSLAGVVTTLIAAAALVMSNLGGFLIGTLMGIVGGAMMFAWQPVASPRPADPAPPPPGTTGA</sequence>
<proteinExistence type="predicted"/>
<protein>
    <recommendedName>
        <fullName evidence="5">Integral membrane protein</fullName>
    </recommendedName>
</protein>
<dbReference type="InterPro" id="IPR036259">
    <property type="entry name" value="MFS_trans_sf"/>
</dbReference>
<organism evidence="3 4">
    <name type="scientific">Streptomyces roseolilacinus</name>
    <dbReference type="NCBI Taxonomy" id="66904"/>
    <lineage>
        <taxon>Bacteria</taxon>
        <taxon>Bacillati</taxon>
        <taxon>Actinomycetota</taxon>
        <taxon>Actinomycetes</taxon>
        <taxon>Kitasatosporales</taxon>
        <taxon>Streptomycetaceae</taxon>
        <taxon>Streptomyces</taxon>
    </lineage>
</organism>
<gene>
    <name evidence="3" type="ORF">GCM10010249_27780</name>
</gene>
<evidence type="ECO:0000256" key="2">
    <source>
        <dbReference type="SAM" id="Phobius"/>
    </source>
</evidence>
<reference evidence="3" key="1">
    <citation type="journal article" date="2014" name="Int. J. Syst. Evol. Microbiol.">
        <title>Complete genome sequence of Corynebacterium casei LMG S-19264T (=DSM 44701T), isolated from a smear-ripened cheese.</title>
        <authorList>
            <consortium name="US DOE Joint Genome Institute (JGI-PGF)"/>
            <person name="Walter F."/>
            <person name="Albersmeier A."/>
            <person name="Kalinowski J."/>
            <person name="Ruckert C."/>
        </authorList>
    </citation>
    <scope>NUCLEOTIDE SEQUENCE</scope>
    <source>
        <strain evidence="3">JCM 4335</strain>
    </source>
</reference>
<accession>A0A918B0L7</accession>
<comment type="caution">
    <text evidence="3">The sequence shown here is derived from an EMBL/GenBank/DDBJ whole genome shotgun (WGS) entry which is preliminary data.</text>
</comment>
<dbReference type="InterPro" id="IPR046096">
    <property type="entry name" value="DUF6114"/>
</dbReference>
<keyword evidence="2" id="KW-0812">Transmembrane</keyword>
<feature type="transmembrane region" description="Helical" evidence="2">
    <location>
        <begin position="74"/>
        <end position="98"/>
    </location>
</feature>
<dbReference type="SUPFAM" id="SSF103473">
    <property type="entry name" value="MFS general substrate transporter"/>
    <property type="match status" value="1"/>
</dbReference>
<dbReference type="Pfam" id="PF19609">
    <property type="entry name" value="DUF6114"/>
    <property type="match status" value="1"/>
</dbReference>
<keyword evidence="4" id="KW-1185">Reference proteome</keyword>
<feature type="transmembrane region" description="Helical" evidence="2">
    <location>
        <begin position="49"/>
        <end position="68"/>
    </location>
</feature>
<evidence type="ECO:0000256" key="1">
    <source>
        <dbReference type="SAM" id="MobiDB-lite"/>
    </source>
</evidence>
<feature type="region of interest" description="Disordered" evidence="1">
    <location>
        <begin position="1"/>
        <end position="39"/>
    </location>
</feature>
<reference evidence="3" key="2">
    <citation type="submission" date="2020-09" db="EMBL/GenBank/DDBJ databases">
        <authorList>
            <person name="Sun Q."/>
            <person name="Ohkuma M."/>
        </authorList>
    </citation>
    <scope>NUCLEOTIDE SEQUENCE</scope>
    <source>
        <strain evidence="3">JCM 4335</strain>
    </source>
</reference>